<sequence length="116" mass="12934">MDLSTFLPTLVTASIPAVIAYLTASKQASSKLKELDKNTKLELAKIEITHKSELEKMQLEYELKLKEQENNSQNEFALGILSGKFDISGISESLDELSKVSQKANKLKTSNFVKNK</sequence>
<gene>
    <name evidence="1" type="ORF">SAMN04488525_101852</name>
</gene>
<evidence type="ECO:0008006" key="3">
    <source>
        <dbReference type="Google" id="ProtNLM"/>
    </source>
</evidence>
<protein>
    <recommendedName>
        <fullName evidence="3">Phage protein</fullName>
    </recommendedName>
</protein>
<accession>A0AB37ZXS5</accession>
<organism evidence="1 2">
    <name type="scientific">Trichococcus collinsii</name>
    <dbReference type="NCBI Taxonomy" id="157076"/>
    <lineage>
        <taxon>Bacteria</taxon>
        <taxon>Bacillati</taxon>
        <taxon>Bacillota</taxon>
        <taxon>Bacilli</taxon>
        <taxon>Lactobacillales</taxon>
        <taxon>Carnobacteriaceae</taxon>
        <taxon>Trichococcus</taxon>
    </lineage>
</organism>
<evidence type="ECO:0000313" key="2">
    <source>
        <dbReference type="Proteomes" id="UP000199042"/>
    </source>
</evidence>
<reference evidence="1 2" key="1">
    <citation type="submission" date="2016-10" db="EMBL/GenBank/DDBJ databases">
        <authorList>
            <person name="Varghese N."/>
            <person name="Submissions S."/>
        </authorList>
    </citation>
    <scope>NUCLEOTIDE SEQUENCE [LARGE SCALE GENOMIC DNA]</scope>
    <source>
        <strain evidence="1 2">DSM 14526</strain>
    </source>
</reference>
<comment type="caution">
    <text evidence="1">The sequence shown here is derived from an EMBL/GenBank/DDBJ whole genome shotgun (WGS) entry which is preliminary data.</text>
</comment>
<dbReference type="AlphaFoldDB" id="A0AB37ZXS5"/>
<dbReference type="EMBL" id="FNQH01000001">
    <property type="protein sequence ID" value="SEA00792.1"/>
    <property type="molecule type" value="Genomic_DNA"/>
</dbReference>
<dbReference type="RefSeq" id="WP_086986889.1">
    <property type="nucleotide sequence ID" value="NZ_FJNA01000002.1"/>
</dbReference>
<evidence type="ECO:0000313" key="1">
    <source>
        <dbReference type="EMBL" id="SEA00792.1"/>
    </source>
</evidence>
<keyword evidence="2" id="KW-1185">Reference proteome</keyword>
<dbReference type="Proteomes" id="UP000199042">
    <property type="component" value="Unassembled WGS sequence"/>
</dbReference>
<proteinExistence type="predicted"/>
<name>A0AB37ZXS5_9LACT</name>